<dbReference type="RefSeq" id="XP_013410150.1">
    <property type="nucleotide sequence ID" value="XM_013554696.1"/>
</dbReference>
<dbReference type="KEGG" id="lak:106173539"/>
<dbReference type="GeneID" id="106173539"/>
<reference evidence="2" key="1">
    <citation type="submission" date="2025-08" db="UniProtKB">
        <authorList>
            <consortium name="RefSeq"/>
        </authorList>
    </citation>
    <scope>IDENTIFICATION</scope>
    <source>
        <tissue evidence="2">Gonads</tissue>
    </source>
</reference>
<accession>A0A1S3JIB0</accession>
<keyword evidence="1" id="KW-1185">Reference proteome</keyword>
<dbReference type="OrthoDB" id="6051470at2759"/>
<sequence>MAPGSRRHIYAVNAQNYTGQFGNFMTHLLQYGIPKESIQEVLHNFCDGYLKAPTAAEFETEYKKEICDMINRLNEEDEDSQTEKDLLLVCKRTLQLLGNGECIAITGIDPNGKAFPLPDDFGYFSPECLREWCWNDSYEPFETSEEPWYAYEKTEDPLPELLGSTEVYCNWLNDWEPFDFEIEGEAAWEILPTNVIQNDELTPEQIEIIKFREQRSDLTDPVRMANRRKRLAKYFMEKYNWDESHLKPYEEWAERLEENENMLAELSQLS</sequence>
<proteinExistence type="predicted"/>
<evidence type="ECO:0000313" key="1">
    <source>
        <dbReference type="Proteomes" id="UP000085678"/>
    </source>
</evidence>
<dbReference type="InParanoid" id="A0A1S3JIB0"/>
<dbReference type="Proteomes" id="UP000085678">
    <property type="component" value="Unplaced"/>
</dbReference>
<gene>
    <name evidence="2" type="primary">LOC106173539</name>
</gene>
<protein>
    <submittedName>
        <fullName evidence="2">Uncharacterized protein LOC106173539</fullName>
    </submittedName>
</protein>
<evidence type="ECO:0000313" key="2">
    <source>
        <dbReference type="RefSeq" id="XP_013410150.1"/>
    </source>
</evidence>
<organism evidence="1 2">
    <name type="scientific">Lingula anatina</name>
    <name type="common">Brachiopod</name>
    <name type="synonym">Lingula unguis</name>
    <dbReference type="NCBI Taxonomy" id="7574"/>
    <lineage>
        <taxon>Eukaryota</taxon>
        <taxon>Metazoa</taxon>
        <taxon>Spiralia</taxon>
        <taxon>Lophotrochozoa</taxon>
        <taxon>Brachiopoda</taxon>
        <taxon>Linguliformea</taxon>
        <taxon>Lingulata</taxon>
        <taxon>Lingulida</taxon>
        <taxon>Linguloidea</taxon>
        <taxon>Lingulidae</taxon>
        <taxon>Lingula</taxon>
    </lineage>
</organism>
<name>A0A1S3JIB0_LINAN</name>
<dbReference type="AlphaFoldDB" id="A0A1S3JIB0"/>